<dbReference type="CDD" id="cd04187">
    <property type="entry name" value="DPM1_like_bac"/>
    <property type="match status" value="1"/>
</dbReference>
<dbReference type="PANTHER" id="PTHR48090">
    <property type="entry name" value="UNDECAPRENYL-PHOSPHATE 4-DEOXY-4-FORMAMIDO-L-ARABINOSE TRANSFERASE-RELATED"/>
    <property type="match status" value="1"/>
</dbReference>
<keyword evidence="1" id="KW-0812">Transmembrane</keyword>
<reference evidence="3" key="1">
    <citation type="journal article" date="2023" name="ISME J.">
        <title>Emergence of putative energy parasites within Clostridia revealed by genome analysis of a novel endosymbiotic clade.</title>
        <authorList>
            <person name="Takahashi K."/>
            <person name="Kuwahara H."/>
            <person name="Horikawa Y."/>
            <person name="Izawa K."/>
            <person name="Kato D."/>
            <person name="Inagaki T."/>
            <person name="Yuki M."/>
            <person name="Ohkuma M."/>
            <person name="Hongoh Y."/>
        </authorList>
    </citation>
    <scope>NUCLEOTIDE SEQUENCE</scope>
    <source>
        <strain evidence="3">RsTa-C01</strain>
    </source>
</reference>
<dbReference type="InterPro" id="IPR001173">
    <property type="entry name" value="Glyco_trans_2-like"/>
</dbReference>
<dbReference type="KEGG" id="ptrh:RsTaC01_0026"/>
<feature type="transmembrane region" description="Helical" evidence="1">
    <location>
        <begin position="265"/>
        <end position="290"/>
    </location>
</feature>
<dbReference type="Proteomes" id="UP001335720">
    <property type="component" value="Chromosome"/>
</dbReference>
<keyword evidence="1" id="KW-1133">Transmembrane helix</keyword>
<accession>A0AA48IH77</accession>
<feature type="transmembrane region" description="Helical" evidence="1">
    <location>
        <begin position="230"/>
        <end position="253"/>
    </location>
</feature>
<dbReference type="PANTHER" id="PTHR48090:SF8">
    <property type="entry name" value="GLYCOSYLTRANSFERASE CSBB-RELATED"/>
    <property type="match status" value="1"/>
</dbReference>
<evidence type="ECO:0000259" key="2">
    <source>
        <dbReference type="Pfam" id="PF00535"/>
    </source>
</evidence>
<organism evidence="3">
    <name type="scientific">Candidatus Paraimprobicoccus trichonymphae</name>
    <dbReference type="NCBI Taxonomy" id="3033793"/>
    <lineage>
        <taxon>Bacteria</taxon>
        <taxon>Bacillati</taxon>
        <taxon>Bacillota</taxon>
        <taxon>Clostridia</taxon>
        <taxon>Candidatus Paraimprobicoccus</taxon>
    </lineage>
</organism>
<dbReference type="Pfam" id="PF00535">
    <property type="entry name" value="Glycos_transf_2"/>
    <property type="match status" value="1"/>
</dbReference>
<dbReference type="EMBL" id="AP027925">
    <property type="protein sequence ID" value="BED92335.1"/>
    <property type="molecule type" value="Genomic_DNA"/>
</dbReference>
<dbReference type="SUPFAM" id="SSF53448">
    <property type="entry name" value="Nucleotide-diphospho-sugar transferases"/>
    <property type="match status" value="1"/>
</dbReference>
<gene>
    <name evidence="3" type="ORF">RsTaC01_0026</name>
</gene>
<proteinExistence type="predicted"/>
<protein>
    <submittedName>
        <fullName evidence="3">Glycosyltransferase family 2 protein</fullName>
    </submittedName>
</protein>
<sequence>MSLLSIVVPCYNEQEMILLFYEKIVEILNQIKNYINFELIFIDDGSEDNTLELIKNISNKDSNVKYVSFSRNFGKESAIYAGLKKSLGDYVVLIDVDLQDPPELIIKMYDLIINSNYDCVATRRTSRNGEPAIRSFFARLFYKIINKISKVGIIDGARDYRFMTRKMVDSILNLKEYNRFSKGIFSWVGFKTKWLDYKNIKRASGTSKWSFWKLLVYSLDGITAFSTVPLAIASILGIILCFIAFIFICVIIVKTLVWGEVVGGYPTLICTIIFLGGIQLFCIGILGQYISKIYLETKSRPIYIVKEEDSIK</sequence>
<dbReference type="InterPro" id="IPR050256">
    <property type="entry name" value="Glycosyltransferase_2"/>
</dbReference>
<dbReference type="Gene3D" id="3.90.550.10">
    <property type="entry name" value="Spore Coat Polysaccharide Biosynthesis Protein SpsA, Chain A"/>
    <property type="match status" value="1"/>
</dbReference>
<dbReference type="AlphaFoldDB" id="A0AA48IH77"/>
<evidence type="ECO:0000256" key="1">
    <source>
        <dbReference type="SAM" id="Phobius"/>
    </source>
</evidence>
<keyword evidence="1" id="KW-0472">Membrane</keyword>
<dbReference type="InterPro" id="IPR029044">
    <property type="entry name" value="Nucleotide-diphossugar_trans"/>
</dbReference>
<feature type="domain" description="Glycosyltransferase 2-like" evidence="2">
    <location>
        <begin position="5"/>
        <end position="171"/>
    </location>
</feature>
<evidence type="ECO:0000313" key="3">
    <source>
        <dbReference type="EMBL" id="BED92335.1"/>
    </source>
</evidence>
<dbReference type="GO" id="GO:0005886">
    <property type="term" value="C:plasma membrane"/>
    <property type="evidence" value="ECO:0007669"/>
    <property type="project" value="TreeGrafter"/>
</dbReference>
<name>A0AA48IH77_9FIRM</name>